<dbReference type="Pfam" id="PF02470">
    <property type="entry name" value="MlaD"/>
    <property type="match status" value="1"/>
</dbReference>
<dbReference type="Proteomes" id="UP000466906">
    <property type="component" value="Chromosome"/>
</dbReference>
<dbReference type="InterPro" id="IPR005693">
    <property type="entry name" value="Mce"/>
</dbReference>
<dbReference type="RefSeq" id="WP_163662231.1">
    <property type="nucleotide sequence ID" value="NZ_AP022565.1"/>
</dbReference>
<reference evidence="2 3" key="1">
    <citation type="journal article" date="2019" name="Emerg. Microbes Infect.">
        <title>Comprehensive subspecies identification of 175 nontuberculous mycobacteria species based on 7547 genomic profiles.</title>
        <authorList>
            <person name="Matsumoto Y."/>
            <person name="Kinjo T."/>
            <person name="Motooka D."/>
            <person name="Nabeya D."/>
            <person name="Jung N."/>
            <person name="Uechi K."/>
            <person name="Horii T."/>
            <person name="Iida T."/>
            <person name="Fujita J."/>
            <person name="Nakamura S."/>
        </authorList>
    </citation>
    <scope>NUCLEOTIDE SEQUENCE [LARGE SCALE GENOMIC DNA]</scope>
    <source>
        <strain evidence="2 3">JCM 12272</strain>
    </source>
</reference>
<evidence type="ECO:0000313" key="2">
    <source>
        <dbReference type="EMBL" id="BBX26231.1"/>
    </source>
</evidence>
<gene>
    <name evidence="2" type="ORF">MALV_13560</name>
</gene>
<organism evidence="2 3">
    <name type="scientific">Mycolicibacterium alvei</name>
    <dbReference type="NCBI Taxonomy" id="67081"/>
    <lineage>
        <taxon>Bacteria</taxon>
        <taxon>Bacillati</taxon>
        <taxon>Actinomycetota</taxon>
        <taxon>Actinomycetes</taxon>
        <taxon>Mycobacteriales</taxon>
        <taxon>Mycobacteriaceae</taxon>
        <taxon>Mycolicibacterium</taxon>
    </lineage>
</organism>
<dbReference type="PANTHER" id="PTHR33371">
    <property type="entry name" value="INTERMEMBRANE PHOSPHOLIPID TRANSPORT SYSTEM BINDING PROTEIN MLAD-RELATED"/>
    <property type="match status" value="1"/>
</dbReference>
<dbReference type="InterPro" id="IPR052336">
    <property type="entry name" value="MlaD_Phospholipid_Transporter"/>
</dbReference>
<protein>
    <submittedName>
        <fullName evidence="2">Mammalian cell entry protein</fullName>
    </submittedName>
</protein>
<dbReference type="EMBL" id="AP022565">
    <property type="protein sequence ID" value="BBX26231.1"/>
    <property type="molecule type" value="Genomic_DNA"/>
</dbReference>
<name>A0A6N4URR7_9MYCO</name>
<evidence type="ECO:0000259" key="1">
    <source>
        <dbReference type="Pfam" id="PF02470"/>
    </source>
</evidence>
<dbReference type="InterPro" id="IPR003399">
    <property type="entry name" value="Mce/MlaD"/>
</dbReference>
<dbReference type="AlphaFoldDB" id="A0A6N4URR7"/>
<dbReference type="NCBIfam" id="TIGR00996">
    <property type="entry name" value="Mtu_fam_mce"/>
    <property type="match status" value="1"/>
</dbReference>
<dbReference type="KEGG" id="malv:MALV_13560"/>
<feature type="domain" description="Mce/MlaD" evidence="1">
    <location>
        <begin position="41"/>
        <end position="115"/>
    </location>
</feature>
<dbReference type="PANTHER" id="PTHR33371:SF16">
    <property type="entry name" value="MCE-FAMILY PROTEIN MCE3F"/>
    <property type="match status" value="1"/>
</dbReference>
<proteinExistence type="predicted"/>
<sequence>MRPNRRIVTQLAFFVVITVAAGAVMVFNYMRLPELLFGAGHYRVTVELPAAAGLYKNGNVTYRGTEVGRVLGVRLSGDVVLAELSLQSGISIPADLDARVHSQSAIGEQYVALVPRVDEGPSLKDGDVIGLDRTSVPPDINGLLNATNAGLAAVPGDNLQTAVDEAYQAFGGLGPELSRLVRGSTTLATDARRDLGPLTGLIEVAGPVLDSQTETAGSVGAWAAHLADLTAQVRSQDAALTRILEQGPAAADELRRGIDRVSSTVPVLLANLVSTGQVALTYRSGIEQLLVLLPQNTAVVQAAGLADRNIKSPYKGGYLSFNLNVNLPPICSTGYLPAQQRRAPSKTDNPARPTGDIYCRIPQDAPFNVRGARNLPCQTRPGKRAPTVRMCESDENYVPLNDGFAWKGDPNATLTGQDVPQVPPPPAPMPIAVAEYDPATGEYIGPDGQVYTQRDLSAAADGERSWQSMLLPAAG</sequence>
<keyword evidence="3" id="KW-1185">Reference proteome</keyword>
<dbReference type="GO" id="GO:0005576">
    <property type="term" value="C:extracellular region"/>
    <property type="evidence" value="ECO:0007669"/>
    <property type="project" value="TreeGrafter"/>
</dbReference>
<accession>A0A6N4URR7</accession>
<evidence type="ECO:0000313" key="3">
    <source>
        <dbReference type="Proteomes" id="UP000466906"/>
    </source>
</evidence>